<proteinExistence type="predicted"/>
<protein>
    <submittedName>
        <fullName evidence="1">Uncharacterized protein</fullName>
    </submittedName>
</protein>
<name>A0A1J7I6S5_9PEZI</name>
<accession>A0A1J7I6S5</accession>
<dbReference type="Proteomes" id="UP000182658">
    <property type="component" value="Unassembled WGS sequence"/>
</dbReference>
<dbReference type="EMBL" id="KV875108">
    <property type="protein sequence ID" value="OIW23206.1"/>
    <property type="molecule type" value="Genomic_DNA"/>
</dbReference>
<keyword evidence="2" id="KW-1185">Reference proteome</keyword>
<gene>
    <name evidence="1" type="ORF">CONLIGDRAFT_650003</name>
</gene>
<organism evidence="1 2">
    <name type="scientific">Coniochaeta ligniaria NRRL 30616</name>
    <dbReference type="NCBI Taxonomy" id="1408157"/>
    <lineage>
        <taxon>Eukaryota</taxon>
        <taxon>Fungi</taxon>
        <taxon>Dikarya</taxon>
        <taxon>Ascomycota</taxon>
        <taxon>Pezizomycotina</taxon>
        <taxon>Sordariomycetes</taxon>
        <taxon>Sordariomycetidae</taxon>
        <taxon>Coniochaetales</taxon>
        <taxon>Coniochaetaceae</taxon>
        <taxon>Coniochaeta</taxon>
    </lineage>
</organism>
<dbReference type="AlphaFoldDB" id="A0A1J7I6S5"/>
<evidence type="ECO:0000313" key="2">
    <source>
        <dbReference type="Proteomes" id="UP000182658"/>
    </source>
</evidence>
<dbReference type="InParanoid" id="A0A1J7I6S5"/>
<evidence type="ECO:0000313" key="1">
    <source>
        <dbReference type="EMBL" id="OIW23206.1"/>
    </source>
</evidence>
<reference evidence="1 2" key="1">
    <citation type="submission" date="2016-10" db="EMBL/GenBank/DDBJ databases">
        <title>Draft genome sequence of Coniochaeta ligniaria NRRL30616, a lignocellulolytic fungus for bioabatement of inhibitors in plant biomass hydrolysates.</title>
        <authorList>
            <consortium name="DOE Joint Genome Institute"/>
            <person name="Jimenez D.J."/>
            <person name="Hector R.E."/>
            <person name="Riley R."/>
            <person name="Sun H."/>
            <person name="Grigoriev I.V."/>
            <person name="Van Elsas J.D."/>
            <person name="Nichols N.N."/>
        </authorList>
    </citation>
    <scope>NUCLEOTIDE SEQUENCE [LARGE SCALE GENOMIC DNA]</scope>
    <source>
        <strain evidence="1 2">NRRL 30616</strain>
    </source>
</reference>
<sequence length="122" mass="13702">MPRKLAFEAPIEAPIKCHIKQTLTMGKIALVNLKDDSAFLQAMKTEEDDTVTPYKCASRHKDAIPQSKAIMKVHDATARVRKRLSYLCDLGKGREDTLLRITTHLLTSARRCPLEPLLCRSG</sequence>